<feature type="domain" description="UvrD-like helicase C-terminal" evidence="5">
    <location>
        <begin position="371"/>
        <end position="442"/>
    </location>
</feature>
<dbReference type="CDD" id="cd17932">
    <property type="entry name" value="DEXQc_UvrD"/>
    <property type="match status" value="1"/>
</dbReference>
<dbReference type="GO" id="GO:0043138">
    <property type="term" value="F:3'-5' DNA helicase activity"/>
    <property type="evidence" value="ECO:0007669"/>
    <property type="project" value="TreeGrafter"/>
</dbReference>
<evidence type="ECO:0000256" key="1">
    <source>
        <dbReference type="ARBA" id="ARBA00022741"/>
    </source>
</evidence>
<dbReference type="PANTHER" id="PTHR11070">
    <property type="entry name" value="UVRD / RECB / PCRA DNA HELICASE FAMILY MEMBER"/>
    <property type="match status" value="1"/>
</dbReference>
<dbReference type="InterPro" id="IPR014017">
    <property type="entry name" value="DNA_helicase_UvrD-like_C"/>
</dbReference>
<dbReference type="Pfam" id="PF13245">
    <property type="entry name" value="AAA_19"/>
    <property type="match status" value="1"/>
</dbReference>
<sequence>MNIDQKLFDPKCTVKEMRKIMKDFVCVRNADGKELVKKDLLICRDKLQIYCDSVNERNYRKFNFGDEVVELNDEQYKIVVAKMTRNMRIIACAGSGKSTTMLCRIKYLIDMGELPTKILLLTFNKAAQMHLQKKLVELFTVMVNVTVRTIDSFSCAQCYKNCKVIPGFSSDLSVREYAPLISKFMNTADGKAIAKNYRFVFFDEFQDVSEDHFNIIKCFANEGCVVTVIGDDAQNIYSFRGTNVSFILNFDKYIPNVDTYMLTVNYRSTPEIIEMANASISFNEDQIKKSMVPYHKSVGIKPNITVFRDYEEQNREILNEILKYAKRGVAYDKIAVISNGNKALNEFESSLAQFNRDSKNDIPYVSMISDENSKDFAPKSLGNHLTLTTIHKAKGLEWLIVFIIGCGDKYFPKRCDAVTLQEERRLFYVGVTRAKEELFLACVVKELPFTRFVGELPKGLYEFTKECEQFGNIFGQINNERKEYVEYKVTDIIRQFRPSDISFLRENNMIPQCHVEEIHGEYEHDEMVNKYYLHADFGEFIDRYLTRKFMEQDRGLKSYDDLASRQLLYSIQLKRDEYNYFISYLNPAYAEFDMENNFSVEVNVVKLFEFLGAKLGVGNVERWKGITLAIMVKAKEVGLMMHQVQAITCNYLPGEFKKEKLVQFEIYKNVANETDKILREVYEISLASNILEKRRRLLYRSDVYESFVRGRDDMFRDMKCYVDAYEGNKKRVRCKQVVRHTNGVKFICGELDLLNLTDGCVIDFKCSCNGSDNIDWFLQMMAYKVLFEYGGGQKIGRLQVYNPLRGKIFTYDVADWDKHEVFISLMYRIIDRMSGKTVDQ</sequence>
<feature type="domain" description="UvrD-like helicase C-terminal" evidence="5">
    <location>
        <begin position="260"/>
        <end position="365"/>
    </location>
</feature>
<dbReference type="GO" id="GO:0005524">
    <property type="term" value="F:ATP binding"/>
    <property type="evidence" value="ECO:0007669"/>
    <property type="project" value="UniProtKB-KW"/>
</dbReference>
<dbReference type="GO" id="GO:0000725">
    <property type="term" value="P:recombinational repair"/>
    <property type="evidence" value="ECO:0007669"/>
    <property type="project" value="TreeGrafter"/>
</dbReference>
<organism evidence="6">
    <name type="scientific">Hyperionvirus sp</name>
    <dbReference type="NCBI Taxonomy" id="2487770"/>
    <lineage>
        <taxon>Viruses</taxon>
        <taxon>Varidnaviria</taxon>
        <taxon>Bamfordvirae</taxon>
        <taxon>Nucleocytoviricota</taxon>
        <taxon>Megaviricetes</taxon>
        <taxon>Imitervirales</taxon>
        <taxon>Mimiviridae</taxon>
        <taxon>Klosneuvirinae</taxon>
    </lineage>
</organism>
<keyword evidence="4" id="KW-0067">ATP-binding</keyword>
<accession>A0A3G5ABW5</accession>
<evidence type="ECO:0000259" key="5">
    <source>
        <dbReference type="Pfam" id="PF13361"/>
    </source>
</evidence>
<keyword evidence="2" id="KW-0378">Hydrolase</keyword>
<gene>
    <name evidence="6" type="ORF">Hyperionvirus32_9</name>
</gene>
<dbReference type="GO" id="GO:0016787">
    <property type="term" value="F:hydrolase activity"/>
    <property type="evidence" value="ECO:0007669"/>
    <property type="project" value="UniProtKB-KW"/>
</dbReference>
<name>A0A3G5ABW5_9VIRU</name>
<dbReference type="PANTHER" id="PTHR11070:SF2">
    <property type="entry name" value="ATP-DEPENDENT DNA HELICASE SRS2"/>
    <property type="match status" value="1"/>
</dbReference>
<evidence type="ECO:0000256" key="3">
    <source>
        <dbReference type="ARBA" id="ARBA00022806"/>
    </source>
</evidence>
<keyword evidence="3 6" id="KW-0347">Helicase</keyword>
<evidence type="ECO:0000256" key="2">
    <source>
        <dbReference type="ARBA" id="ARBA00022801"/>
    </source>
</evidence>
<reference evidence="6" key="1">
    <citation type="submission" date="2018-10" db="EMBL/GenBank/DDBJ databases">
        <title>Hidden diversity of soil giant viruses.</title>
        <authorList>
            <person name="Schulz F."/>
            <person name="Alteio L."/>
            <person name="Goudeau D."/>
            <person name="Ryan E.M."/>
            <person name="Malmstrom R.R."/>
            <person name="Blanchard J."/>
            <person name="Woyke T."/>
        </authorList>
    </citation>
    <scope>NUCLEOTIDE SEQUENCE</scope>
    <source>
        <strain evidence="6">HYV1</strain>
    </source>
</reference>
<dbReference type="Pfam" id="PF13361">
    <property type="entry name" value="UvrD_C"/>
    <property type="match status" value="2"/>
</dbReference>
<dbReference type="Gene3D" id="3.40.50.300">
    <property type="entry name" value="P-loop containing nucleotide triphosphate hydrolases"/>
    <property type="match status" value="2"/>
</dbReference>
<dbReference type="GO" id="GO:0003677">
    <property type="term" value="F:DNA binding"/>
    <property type="evidence" value="ECO:0007669"/>
    <property type="project" value="InterPro"/>
</dbReference>
<protein>
    <submittedName>
        <fullName evidence="6">UvrD/REP helicase</fullName>
    </submittedName>
</protein>
<keyword evidence="1" id="KW-0547">Nucleotide-binding</keyword>
<evidence type="ECO:0000256" key="4">
    <source>
        <dbReference type="ARBA" id="ARBA00022840"/>
    </source>
</evidence>
<evidence type="ECO:0000313" key="6">
    <source>
        <dbReference type="EMBL" id="AYV84642.1"/>
    </source>
</evidence>
<proteinExistence type="predicted"/>
<dbReference type="EMBL" id="MK072414">
    <property type="protein sequence ID" value="AYV84642.1"/>
    <property type="molecule type" value="Genomic_DNA"/>
</dbReference>
<dbReference type="InterPro" id="IPR027417">
    <property type="entry name" value="P-loop_NTPase"/>
</dbReference>
<dbReference type="CDD" id="cd18807">
    <property type="entry name" value="SF1_C_UvrD"/>
    <property type="match status" value="1"/>
</dbReference>
<dbReference type="InterPro" id="IPR000212">
    <property type="entry name" value="DNA_helicase_UvrD/REP"/>
</dbReference>
<dbReference type="SUPFAM" id="SSF52540">
    <property type="entry name" value="P-loop containing nucleoside triphosphate hydrolases"/>
    <property type="match status" value="1"/>
</dbReference>